<feature type="compositionally biased region" description="Low complexity" evidence="6">
    <location>
        <begin position="1582"/>
        <end position="1604"/>
    </location>
</feature>
<dbReference type="InterPro" id="IPR015943">
    <property type="entry name" value="WD40/YVTN_repeat-like_dom_sf"/>
</dbReference>
<dbReference type="GO" id="GO:0045892">
    <property type="term" value="P:negative regulation of DNA-templated transcription"/>
    <property type="evidence" value="ECO:0007669"/>
    <property type="project" value="InterPro"/>
</dbReference>
<feature type="compositionally biased region" description="Polar residues" evidence="6">
    <location>
        <begin position="651"/>
        <end position="660"/>
    </location>
</feature>
<feature type="compositionally biased region" description="Polar residues" evidence="6">
    <location>
        <begin position="1383"/>
        <end position="1396"/>
    </location>
</feature>
<dbReference type="GO" id="GO:0005815">
    <property type="term" value="C:microtubule organizing center"/>
    <property type="evidence" value="ECO:0007669"/>
    <property type="project" value="UniProtKB-SubCell"/>
</dbReference>
<keyword evidence="4" id="KW-0433">Leucine-rich repeat</keyword>
<dbReference type="PANTHER" id="PTHR24370:SF10">
    <property type="entry name" value="LEUCINE-RICH REPEAT AND WD REPEAT-CONTAINING PROTEIN 1"/>
    <property type="match status" value="1"/>
</dbReference>
<feature type="repeat" description="WD" evidence="5">
    <location>
        <begin position="1812"/>
        <end position="1846"/>
    </location>
</feature>
<dbReference type="Gene3D" id="1.20.120.2010">
    <property type="entry name" value="NAB conserved domain 2"/>
    <property type="match status" value="2"/>
</dbReference>
<name>A0AAV2T6I6_CALDB</name>
<dbReference type="InterPro" id="IPR001680">
    <property type="entry name" value="WD40_rpt"/>
</dbReference>
<evidence type="ECO:0000256" key="5">
    <source>
        <dbReference type="PROSITE-ProRule" id="PRU00221"/>
    </source>
</evidence>
<dbReference type="GO" id="GO:0005664">
    <property type="term" value="C:nuclear origin of replication recognition complex"/>
    <property type="evidence" value="ECO:0007669"/>
    <property type="project" value="TreeGrafter"/>
</dbReference>
<comment type="subcellular location">
    <subcellularLocation>
        <location evidence="2">Chromosome</location>
    </subcellularLocation>
    <subcellularLocation>
        <location evidence="1">Cytoplasm</location>
        <location evidence="1">Cytoskeleton</location>
        <location evidence="1">Microtubule organizing center</location>
    </subcellularLocation>
</comment>
<feature type="compositionally biased region" description="Basic and acidic residues" evidence="6">
    <location>
        <begin position="1189"/>
        <end position="1208"/>
    </location>
</feature>
<dbReference type="GO" id="GO:0071169">
    <property type="term" value="P:establishment of protein localization to chromatin"/>
    <property type="evidence" value="ECO:0007669"/>
    <property type="project" value="TreeGrafter"/>
</dbReference>
<feature type="compositionally biased region" description="Polar residues" evidence="6">
    <location>
        <begin position="129"/>
        <end position="139"/>
    </location>
</feature>
<evidence type="ECO:0000259" key="7">
    <source>
        <dbReference type="Pfam" id="PF04905"/>
    </source>
</evidence>
<sequence>MSELLEELAAHGFEIVKDESGQDLVKLVFMDENDEATGYALVSPEDAKKILTGEATLQNVVDEEGKQVLTLAPVAASDEVEMDQSSVPQPSDIHSPSSDLSGQHRDVPSPPTSVDSTNPPPVDRPRGSVLTSKPQTSESADVEQNLMKGEKTSAADEVESMTGEHEEVSEITTIPEGAEQFTLSEQTAVINNKSIQVVTLMDAQGQVLDQKQGVAGEEVVLEMHGQMFSYELQGPSPNGDPITSTLLVSSADVESEAAAASAPEQQSQEIPHDGQTASWTESAAATTAAQEAEGTQGGQQFTLTETVALVDGEALQSVILTDENGNVLDQKQGRTGEHVIIEMSGNSLEYVFLGPTETGEPITTTLVVTTDPEAAEMEGASGNMGQESSQDSEALLTAASWCPPGLPPEFYGILCRQSELIVATRVPHPPDGGPAFRPEPYHRKLGPLSTYQDMVQLVNTYRVGASQGEALGDYDLLRNYAKIYRPSGPHSRALTKYELALNEAAAQICRYEPGLLFHKRELFHLAKETVERSQTVLSTGRRVAESQSQLQGHPSMPKSQIPQPPRSVPQTAAVGGRVASSQLALLESRGLSGIKQPATNTVVSNFPTFVTTANTGVTSAELSGLSSVQTASVTGSVDPSSMGGNKMRTPLSENSSQYGSGMSLMKREGSSKLTTTQEEALRVAALDVLFDLPRFELKSRIDCTNIELSCWEQARQLIAQTPSATQSMDGIGDAVSALHSSLHALVYNELRVNAVRDAAALYGRNTGGLQPQGIARSPPAPVLIPYEVACNEAAAYLASAIPALLTHRRELAELAKKVVRNSGCLFTNTTSTDKVGIGNGGYRFYCSDQLPELDLSAADQLLTDPLDRSDSPDSGCCLSPAEAEAESLTSNLQALALSCEECNNVIDDVTIYTATGTDSLRKVRILNLNDCGFTGMIPMHLNQCSNLIELNLSGNALYAFPRCLHLPKLKRLYIRNNPRLLRPANPSAPLEPPLIEQFPRLVAVEMDPELATLLSRQSLAYLCPHLKSINGEDFNEEPTEDTLKAVQAARNSISTLIYSKWEDDIAGFYKKGLPKRDAVRVIETLVLHTIKRSPEIAAPFAHCTSVVARRVAEDMLAPKMLDDECEDETAEKIQHDEDVSDDEDDDDSEVESESEETKASSGKPGQSEARTDLMSDEAAPKSDSAADINGKDGEKAVSKEGTHTSVAEREAEAAAANLALLPDEPPDRLINVVGQALRHGKTVVYAVIRTAARQPNGELIPVGGGQGITSSTSVPLPEKTAPATPSTNEAIESHLLTQYEDEMDQSDEERPQVPAPKTQSKPPAPQKLIKNAQTVSTQHRLTPPVIQSRSKPATDGSKRPSAAPSRTPPTPATVHYKQIKPPTISTPSRAKANQTGVVTLHQRRLLPCDYIIRPSTSASEPAYVIPSSKLKDTASWTPGRRGRPPVAVSSAKKAAVAQAEAAETSKLIENVPIPPPHEPPPPTMRMATRDSNRLKRFSAYGVIDTAAARAGKEEALLAAALAVEDQKETDAARLILQQSAVVLTEEDTAIAEAAAAKAKENGGSLIIESPKVEPKSTKKVVKSVNTPIKSVTKSKSTEESISVETAKKARRRTAESTPTTAVTPSVTVSSKTPQTVPASPASTTTTNRKRTSKAVSPKPTESKRAAPEPVTPVTKPVPTTEPVPNNVRSLSQLGRIVDYDPLHFIRCHARDNDPLDCETKVWRCAFEPSVNDPYHETSTVVATCGGECVCLIDCRSGRVMKRFKHFGEEFYTLAWTTVEMAAGHKTNLLAAAGKLHEIRLLHPEQLVCYAEMRGHKEAIACMIFHPNKPTILFSGDSKAVVLVWDIGIPSAPEYRTRHQLLMRLVCPRSDLNPVLNLIFLPKYDALVAGCEDGVFSWALNEYRREKLSEERQPDLEIKIPTHREPCFDGLAKLTEDLVVVKCVEEGEIYVFDYAQVAQRGKRAVKKVVNAEVRGQLRWQTTDEIYINVTARQGLNAVVCGDNEGTIWLYDLQKQVDEDNRKFKSKPVKILEWPECSIAGSKDDDTQLKESITSGFKNPVVNTTDISHDGQYLVAVTDNNLVCIWKFSG</sequence>
<feature type="region of interest" description="Disordered" evidence="6">
    <location>
        <begin position="253"/>
        <end position="279"/>
    </location>
</feature>
<feature type="domain" description="Leucine-rich repeat and WD repeat-containing protein 1 WD" evidence="8">
    <location>
        <begin position="1698"/>
        <end position="2085"/>
    </location>
</feature>
<dbReference type="InterPro" id="IPR036322">
    <property type="entry name" value="WD40_repeat_dom_sf"/>
</dbReference>
<dbReference type="PANTHER" id="PTHR24370">
    <property type="entry name" value="OPTICIN"/>
    <property type="match status" value="1"/>
</dbReference>
<dbReference type="PROSITE" id="PS50294">
    <property type="entry name" value="WD_REPEATS_REGION"/>
    <property type="match status" value="1"/>
</dbReference>
<comment type="caution">
    <text evidence="9">The sequence shown here is derived from an EMBL/GenBank/DDBJ whole genome shotgun (WGS) entry which is preliminary data.</text>
</comment>
<feature type="region of interest" description="Disordered" evidence="6">
    <location>
        <begin position="77"/>
        <end position="155"/>
    </location>
</feature>
<dbReference type="Gene3D" id="3.80.10.10">
    <property type="entry name" value="Ribonuclease Inhibitor"/>
    <property type="match status" value="1"/>
</dbReference>
<dbReference type="InterPro" id="IPR006989">
    <property type="entry name" value="NAB_co-repressor_dom"/>
</dbReference>
<dbReference type="GO" id="GO:0006325">
    <property type="term" value="P:chromatin organization"/>
    <property type="evidence" value="ECO:0007669"/>
    <property type="project" value="TreeGrafter"/>
</dbReference>
<keyword evidence="3" id="KW-0158">Chromosome</keyword>
<protein>
    <recommendedName>
        <fullName evidence="11">Leucine-rich repeat and WD repeat-containing protein 1</fullName>
    </recommendedName>
</protein>
<feature type="region of interest" description="Disordered" evidence="6">
    <location>
        <begin position="1259"/>
        <end position="1289"/>
    </location>
</feature>
<evidence type="ECO:0000259" key="8">
    <source>
        <dbReference type="Pfam" id="PF23215"/>
    </source>
</evidence>
<feature type="compositionally biased region" description="Polar residues" evidence="6">
    <location>
        <begin position="83"/>
        <end position="101"/>
    </location>
</feature>
<dbReference type="EMBL" id="CAXLJL010000134">
    <property type="protein sequence ID" value="CAL5132740.1"/>
    <property type="molecule type" value="Genomic_DNA"/>
</dbReference>
<evidence type="ECO:0000256" key="3">
    <source>
        <dbReference type="ARBA" id="ARBA00022454"/>
    </source>
</evidence>
<feature type="domain" description="NAB co-repressor" evidence="7">
    <location>
        <begin position="477"/>
        <end position="532"/>
    </location>
</feature>
<proteinExistence type="predicted"/>
<feature type="compositionally biased region" description="Low complexity" evidence="6">
    <location>
        <begin position="1616"/>
        <end position="1646"/>
    </location>
</feature>
<feature type="domain" description="NAB co-repressor" evidence="7">
    <location>
        <begin position="783"/>
        <end position="830"/>
    </location>
</feature>
<evidence type="ECO:0000256" key="4">
    <source>
        <dbReference type="ARBA" id="ARBA00022614"/>
    </source>
</evidence>
<gene>
    <name evidence="9" type="ORF">CDAUBV1_LOCUS5581</name>
</gene>
<dbReference type="InterPro" id="IPR052489">
    <property type="entry name" value="LRWD1"/>
</dbReference>
<feature type="region of interest" description="Disordered" evidence="6">
    <location>
        <begin position="1572"/>
        <end position="1686"/>
    </location>
</feature>
<dbReference type="InterPro" id="IPR056160">
    <property type="entry name" value="WD_LRWD1"/>
</dbReference>
<accession>A0AAV2T6I6</accession>
<dbReference type="Pfam" id="PF04905">
    <property type="entry name" value="NCD2"/>
    <property type="match status" value="2"/>
</dbReference>
<feature type="compositionally biased region" description="Polar residues" evidence="6">
    <location>
        <begin position="545"/>
        <end position="561"/>
    </location>
</feature>
<feature type="compositionally biased region" description="Polar residues" evidence="6">
    <location>
        <begin position="1331"/>
        <end position="1351"/>
    </location>
</feature>
<feature type="compositionally biased region" description="Acidic residues" evidence="6">
    <location>
        <begin position="1138"/>
        <end position="1154"/>
    </location>
</feature>
<feature type="compositionally biased region" description="Polar residues" evidence="6">
    <location>
        <begin position="632"/>
        <end position="643"/>
    </location>
</feature>
<dbReference type="SUPFAM" id="SSF50978">
    <property type="entry name" value="WD40 repeat-like"/>
    <property type="match status" value="1"/>
</dbReference>
<feature type="region of interest" description="Disordered" evidence="6">
    <location>
        <begin position="1301"/>
        <end position="1396"/>
    </location>
</feature>
<dbReference type="GO" id="GO:0003682">
    <property type="term" value="F:chromatin binding"/>
    <property type="evidence" value="ECO:0007669"/>
    <property type="project" value="TreeGrafter"/>
</dbReference>
<feature type="compositionally biased region" description="Low complexity" evidence="6">
    <location>
        <begin position="1667"/>
        <end position="1684"/>
    </location>
</feature>
<evidence type="ECO:0000256" key="6">
    <source>
        <dbReference type="SAM" id="MobiDB-lite"/>
    </source>
</evidence>
<evidence type="ECO:0008006" key="11">
    <source>
        <dbReference type="Google" id="ProtNLM"/>
    </source>
</evidence>
<evidence type="ECO:0000256" key="2">
    <source>
        <dbReference type="ARBA" id="ARBA00004286"/>
    </source>
</evidence>
<dbReference type="Pfam" id="PF23215">
    <property type="entry name" value="WD_LRWD1"/>
    <property type="match status" value="1"/>
</dbReference>
<dbReference type="Gene3D" id="2.130.10.10">
    <property type="entry name" value="YVTN repeat-like/Quinoprotein amine dehydrogenase"/>
    <property type="match status" value="1"/>
</dbReference>
<reference evidence="9" key="1">
    <citation type="submission" date="2024-06" db="EMBL/GenBank/DDBJ databases">
        <authorList>
            <person name="Liu X."/>
            <person name="Lenzi L."/>
            <person name="Haldenby T S."/>
            <person name="Uol C."/>
        </authorList>
    </citation>
    <scope>NUCLEOTIDE SEQUENCE</scope>
</reference>
<feature type="region of interest" description="Disordered" evidence="6">
    <location>
        <begin position="536"/>
        <end position="572"/>
    </location>
</feature>
<organism evidence="9 10">
    <name type="scientific">Calicophoron daubneyi</name>
    <name type="common">Rumen fluke</name>
    <name type="synonym">Paramphistomum daubneyi</name>
    <dbReference type="NCBI Taxonomy" id="300641"/>
    <lineage>
        <taxon>Eukaryota</taxon>
        <taxon>Metazoa</taxon>
        <taxon>Spiralia</taxon>
        <taxon>Lophotrochozoa</taxon>
        <taxon>Platyhelminthes</taxon>
        <taxon>Trematoda</taxon>
        <taxon>Digenea</taxon>
        <taxon>Plagiorchiida</taxon>
        <taxon>Pronocephalata</taxon>
        <taxon>Paramphistomoidea</taxon>
        <taxon>Paramphistomidae</taxon>
        <taxon>Calicophoron</taxon>
    </lineage>
</organism>
<feature type="region of interest" description="Disordered" evidence="6">
    <location>
        <begin position="632"/>
        <end position="660"/>
    </location>
</feature>
<keyword evidence="5" id="KW-0853">WD repeat</keyword>
<dbReference type="SUPFAM" id="SSF52058">
    <property type="entry name" value="L domain-like"/>
    <property type="match status" value="1"/>
</dbReference>
<feature type="region of interest" description="Disordered" evidence="6">
    <location>
        <begin position="1125"/>
        <end position="1208"/>
    </location>
</feature>
<dbReference type="PROSITE" id="PS50082">
    <property type="entry name" value="WD_REPEATS_2"/>
    <property type="match status" value="1"/>
</dbReference>
<evidence type="ECO:0000256" key="1">
    <source>
        <dbReference type="ARBA" id="ARBA00004267"/>
    </source>
</evidence>
<dbReference type="InterPro" id="IPR038398">
    <property type="entry name" value="NCD2_sf"/>
</dbReference>
<dbReference type="InterPro" id="IPR032675">
    <property type="entry name" value="LRR_dom_sf"/>
</dbReference>
<evidence type="ECO:0000313" key="10">
    <source>
        <dbReference type="Proteomes" id="UP001497525"/>
    </source>
</evidence>
<evidence type="ECO:0000313" key="9">
    <source>
        <dbReference type="EMBL" id="CAL5132740.1"/>
    </source>
</evidence>
<dbReference type="SMART" id="SM00320">
    <property type="entry name" value="WD40"/>
    <property type="match status" value="4"/>
</dbReference>
<dbReference type="Proteomes" id="UP001497525">
    <property type="component" value="Unassembled WGS sequence"/>
</dbReference>